<comment type="caution">
    <text evidence="1">The sequence shown here is derived from an EMBL/GenBank/DDBJ whole genome shotgun (WGS) entry which is preliminary data.</text>
</comment>
<feature type="non-terminal residue" evidence="1">
    <location>
        <position position="261"/>
    </location>
</feature>
<evidence type="ECO:0000313" key="1">
    <source>
        <dbReference type="EMBL" id="CAG8638218.1"/>
    </source>
</evidence>
<dbReference type="EMBL" id="CAJVQC010012430">
    <property type="protein sequence ID" value="CAG8638218.1"/>
    <property type="molecule type" value="Genomic_DNA"/>
</dbReference>
<sequence length="261" mass="29727">NNLDLAQSSTKRTHTESRKQKGGENKEDSIKDNNLNLAQSSTKRTHIESTISKTIYGMLEKRLAEMLIVSGLIRFSESYDTNITIVIAEFDVIVYPKRTKAFKWIADLDKVTLSDLKESIFSMRKPQKIDKDSMELTIISNGEKYIPRNDIEFQLLLDYSCQRSDLYQLSDDDDPSLSVFPLLECGITELNDEGSKMMINHLVTDLTLRYKYFRTNNEASRSHFVSAFLLAVTNCFDDKLTVCAEKQITGKNGHGPVDFAL</sequence>
<name>A0ACA9N9T2_9GLOM</name>
<dbReference type="Proteomes" id="UP000789920">
    <property type="component" value="Unassembled WGS sequence"/>
</dbReference>
<evidence type="ECO:0000313" key="2">
    <source>
        <dbReference type="Proteomes" id="UP000789920"/>
    </source>
</evidence>
<protein>
    <submittedName>
        <fullName evidence="1">3267_t:CDS:1</fullName>
    </submittedName>
</protein>
<proteinExistence type="predicted"/>
<organism evidence="1 2">
    <name type="scientific">Racocetra persica</name>
    <dbReference type="NCBI Taxonomy" id="160502"/>
    <lineage>
        <taxon>Eukaryota</taxon>
        <taxon>Fungi</taxon>
        <taxon>Fungi incertae sedis</taxon>
        <taxon>Mucoromycota</taxon>
        <taxon>Glomeromycotina</taxon>
        <taxon>Glomeromycetes</taxon>
        <taxon>Diversisporales</taxon>
        <taxon>Gigasporaceae</taxon>
        <taxon>Racocetra</taxon>
    </lineage>
</organism>
<keyword evidence="2" id="KW-1185">Reference proteome</keyword>
<gene>
    <name evidence="1" type="ORF">RPERSI_LOCUS7373</name>
</gene>
<accession>A0ACA9N9T2</accession>
<reference evidence="1" key="1">
    <citation type="submission" date="2021-06" db="EMBL/GenBank/DDBJ databases">
        <authorList>
            <person name="Kallberg Y."/>
            <person name="Tangrot J."/>
            <person name="Rosling A."/>
        </authorList>
    </citation>
    <scope>NUCLEOTIDE SEQUENCE</scope>
    <source>
        <strain evidence="1">MA461A</strain>
    </source>
</reference>
<feature type="non-terminal residue" evidence="1">
    <location>
        <position position="1"/>
    </location>
</feature>